<sequence>MEPILPSHDLKINEIIDLTNFDAEIDINTNEDLQQNYLKP</sequence>
<dbReference type="EMBL" id="CAMKVN010008884">
    <property type="protein sequence ID" value="CAI2192928.1"/>
    <property type="molecule type" value="Genomic_DNA"/>
</dbReference>
<name>A0A9W4T5L5_9GLOM</name>
<dbReference type="AlphaFoldDB" id="A0A9W4T5L5"/>
<evidence type="ECO:0000313" key="1">
    <source>
        <dbReference type="EMBL" id="CAI2192928.1"/>
    </source>
</evidence>
<dbReference type="Proteomes" id="UP001153678">
    <property type="component" value="Unassembled WGS sequence"/>
</dbReference>
<organism evidence="1 2">
    <name type="scientific">Funneliformis geosporum</name>
    <dbReference type="NCBI Taxonomy" id="1117311"/>
    <lineage>
        <taxon>Eukaryota</taxon>
        <taxon>Fungi</taxon>
        <taxon>Fungi incertae sedis</taxon>
        <taxon>Mucoromycota</taxon>
        <taxon>Glomeromycotina</taxon>
        <taxon>Glomeromycetes</taxon>
        <taxon>Glomerales</taxon>
        <taxon>Glomeraceae</taxon>
        <taxon>Funneliformis</taxon>
    </lineage>
</organism>
<evidence type="ECO:0000313" key="2">
    <source>
        <dbReference type="Proteomes" id="UP001153678"/>
    </source>
</evidence>
<protein>
    <submittedName>
        <fullName evidence="1">6343_t:CDS:1</fullName>
    </submittedName>
</protein>
<proteinExistence type="predicted"/>
<reference evidence="1" key="1">
    <citation type="submission" date="2022-08" db="EMBL/GenBank/DDBJ databases">
        <authorList>
            <person name="Kallberg Y."/>
            <person name="Tangrot J."/>
            <person name="Rosling A."/>
        </authorList>
    </citation>
    <scope>NUCLEOTIDE SEQUENCE</scope>
    <source>
        <strain evidence="1">Wild A</strain>
    </source>
</reference>
<feature type="non-terminal residue" evidence="1">
    <location>
        <position position="40"/>
    </location>
</feature>
<keyword evidence="2" id="KW-1185">Reference proteome</keyword>
<gene>
    <name evidence="1" type="ORF">FWILDA_LOCUS15822</name>
</gene>
<comment type="caution">
    <text evidence="1">The sequence shown here is derived from an EMBL/GenBank/DDBJ whole genome shotgun (WGS) entry which is preliminary data.</text>
</comment>
<accession>A0A9W4T5L5</accession>